<dbReference type="Pfam" id="PF14559">
    <property type="entry name" value="TPR_19"/>
    <property type="match status" value="1"/>
</dbReference>
<dbReference type="Gene3D" id="1.25.40.10">
    <property type="entry name" value="Tetratricopeptide repeat domain"/>
    <property type="match status" value="1"/>
</dbReference>
<dbReference type="OrthoDB" id="422579at2"/>
<dbReference type="InterPro" id="IPR052346">
    <property type="entry name" value="O-mannosyl-transferase_TMTC"/>
</dbReference>
<dbReference type="InterPro" id="IPR014596">
    <property type="entry name" value="UCP035836"/>
</dbReference>
<feature type="repeat" description="TPR" evidence="3">
    <location>
        <begin position="150"/>
        <end position="183"/>
    </location>
</feature>
<dbReference type="EMBL" id="RBIM01000001">
    <property type="protein sequence ID" value="RKR03790.1"/>
    <property type="molecule type" value="Genomic_DNA"/>
</dbReference>
<dbReference type="Pfam" id="PF13432">
    <property type="entry name" value="TPR_16"/>
    <property type="match status" value="1"/>
</dbReference>
<dbReference type="SUPFAM" id="SSF48452">
    <property type="entry name" value="TPR-like"/>
    <property type="match status" value="1"/>
</dbReference>
<protein>
    <submittedName>
        <fullName evidence="5">Flp pilus assembly protein TadD</fullName>
    </submittedName>
</protein>
<dbReference type="GO" id="GO:0035269">
    <property type="term" value="P:protein O-linked glycosylation via mannose"/>
    <property type="evidence" value="ECO:0007669"/>
    <property type="project" value="TreeGrafter"/>
</dbReference>
<dbReference type="GO" id="GO:0030968">
    <property type="term" value="P:endoplasmic reticulum unfolded protein response"/>
    <property type="evidence" value="ECO:0007669"/>
    <property type="project" value="TreeGrafter"/>
</dbReference>
<keyword evidence="1" id="KW-0677">Repeat</keyword>
<evidence type="ECO:0000256" key="1">
    <source>
        <dbReference type="ARBA" id="ARBA00022737"/>
    </source>
</evidence>
<gene>
    <name evidence="5" type="ORF">C7435_0229</name>
</gene>
<evidence type="ECO:0000313" key="5">
    <source>
        <dbReference type="EMBL" id="RKR03790.1"/>
    </source>
</evidence>
<evidence type="ECO:0000313" key="6">
    <source>
        <dbReference type="Proteomes" id="UP000273675"/>
    </source>
</evidence>
<dbReference type="AlphaFoldDB" id="A0A495DMD3"/>
<dbReference type="PIRSF" id="PIRSF035836">
    <property type="entry name" value="UCP035836"/>
    <property type="match status" value="1"/>
</dbReference>
<dbReference type="SMART" id="SM00028">
    <property type="entry name" value="TPR"/>
    <property type="match status" value="3"/>
</dbReference>
<sequence length="273" mass="29246">MLNSGPVLTMRKLIALAPLGALLLAACATTAPTEQEQAVIDTMNANTIVPASASERQAVRSQDMLTQAAFWAEAFDLNPSDLEAALELSRTLRQLGNHQRASEVARQTLALYPDNADLLLAHGSALAAAGRGVAGIESLRRASQIDSTRWQIHNALGVALEQAGQSEAARGAFRQALTLSPGEPAILSNLAMSYVTAGEPDTAERMLREAMVRPGADATVRQNLALVIALQGRFTEAEELARVDVSPQMAEANMAYIRAMLTTNRRYDAVREN</sequence>
<accession>A0A495DMD3</accession>
<name>A0A495DMD3_9PROT</name>
<keyword evidence="4" id="KW-0732">Signal</keyword>
<evidence type="ECO:0000256" key="3">
    <source>
        <dbReference type="PROSITE-ProRule" id="PRU00339"/>
    </source>
</evidence>
<feature type="signal peptide" evidence="4">
    <location>
        <begin position="1"/>
        <end position="30"/>
    </location>
</feature>
<feature type="chain" id="PRO_5019816469" evidence="4">
    <location>
        <begin position="31"/>
        <end position="273"/>
    </location>
</feature>
<reference evidence="5 6" key="1">
    <citation type="submission" date="2018-10" db="EMBL/GenBank/DDBJ databases">
        <title>Genomic Encyclopedia of Type Strains, Phase IV (KMG-IV): sequencing the most valuable type-strain genomes for metagenomic binning, comparative biology and taxonomic classification.</title>
        <authorList>
            <person name="Goeker M."/>
        </authorList>
    </citation>
    <scope>NUCLEOTIDE SEQUENCE [LARGE SCALE GENOMIC DNA]</scope>
    <source>
        <strain evidence="5 6">DSM 4734</strain>
    </source>
</reference>
<dbReference type="RefSeq" id="WP_075188698.1">
    <property type="nucleotide sequence ID" value="NZ_RBIM01000001.1"/>
</dbReference>
<dbReference type="PANTHER" id="PTHR44227:SF3">
    <property type="entry name" value="PROTEIN O-MANNOSYL-TRANSFERASE TMTC4"/>
    <property type="match status" value="1"/>
</dbReference>
<evidence type="ECO:0000256" key="2">
    <source>
        <dbReference type="ARBA" id="ARBA00022803"/>
    </source>
</evidence>
<dbReference type="Proteomes" id="UP000273675">
    <property type="component" value="Unassembled WGS sequence"/>
</dbReference>
<comment type="caution">
    <text evidence="5">The sequence shown here is derived from an EMBL/GenBank/DDBJ whole genome shotgun (WGS) entry which is preliminary data.</text>
</comment>
<evidence type="ECO:0000256" key="4">
    <source>
        <dbReference type="SAM" id="SignalP"/>
    </source>
</evidence>
<proteinExistence type="predicted"/>
<dbReference type="PANTHER" id="PTHR44227">
    <property type="match status" value="1"/>
</dbReference>
<keyword evidence="2 3" id="KW-0802">TPR repeat</keyword>
<organism evidence="5 6">
    <name type="scientific">Maricaulis maris</name>
    <dbReference type="NCBI Taxonomy" id="74318"/>
    <lineage>
        <taxon>Bacteria</taxon>
        <taxon>Pseudomonadati</taxon>
        <taxon>Pseudomonadota</taxon>
        <taxon>Alphaproteobacteria</taxon>
        <taxon>Maricaulales</taxon>
        <taxon>Maricaulaceae</taxon>
        <taxon>Maricaulis</taxon>
    </lineage>
</organism>
<dbReference type="GO" id="GO:0000030">
    <property type="term" value="F:mannosyltransferase activity"/>
    <property type="evidence" value="ECO:0007669"/>
    <property type="project" value="TreeGrafter"/>
</dbReference>
<dbReference type="PROSITE" id="PS50005">
    <property type="entry name" value="TPR"/>
    <property type="match status" value="1"/>
</dbReference>
<dbReference type="InterPro" id="IPR011990">
    <property type="entry name" value="TPR-like_helical_dom_sf"/>
</dbReference>
<dbReference type="InterPro" id="IPR019734">
    <property type="entry name" value="TPR_rpt"/>
</dbReference>